<organism evidence="3 4">
    <name type="scientific">Oerskovia turbata</name>
    <dbReference type="NCBI Taxonomy" id="1713"/>
    <lineage>
        <taxon>Bacteria</taxon>
        <taxon>Bacillati</taxon>
        <taxon>Actinomycetota</taxon>
        <taxon>Actinomycetes</taxon>
        <taxon>Micrococcales</taxon>
        <taxon>Cellulomonadaceae</taxon>
        <taxon>Oerskovia</taxon>
    </lineage>
</organism>
<dbReference type="InterPro" id="IPR023210">
    <property type="entry name" value="NADP_OxRdtase_dom"/>
</dbReference>
<comment type="caution">
    <text evidence="3">The sequence shown here is derived from an EMBL/GenBank/DDBJ whole genome shotgun (WGS) entry which is preliminary data.</text>
</comment>
<dbReference type="EMBL" id="SDJR01000009">
    <property type="protein sequence ID" value="RXR23797.1"/>
    <property type="molecule type" value="Genomic_DNA"/>
</dbReference>
<dbReference type="GO" id="GO:0005829">
    <property type="term" value="C:cytosol"/>
    <property type="evidence" value="ECO:0007669"/>
    <property type="project" value="TreeGrafter"/>
</dbReference>
<gene>
    <name evidence="2" type="ORF">EQW73_14370</name>
    <name evidence="3" type="ORF">EQW78_10530</name>
</gene>
<keyword evidence="5" id="KW-1185">Reference proteome</keyword>
<accession>A0A4Q1KU63</accession>
<protein>
    <submittedName>
        <fullName evidence="3">Aldo/keto reductase</fullName>
    </submittedName>
</protein>
<dbReference type="STRING" id="1713.GCA_000718325_02823"/>
<sequence length="323" mass="33611">MELRQLGRTGLRVSPLGLGTMAWGRDTDEIDAAEQLRDFVDAGGNLVDTAASYGGGASESMIGSLLAAGKVDRHDVLLCTKAGIRTTADGNTVDASRGALLDSLDASLARLGTDHVDLFLVHTPDPRTPFDETLSALRLAVTTGRARYVGLSNHPGWAAARAAATLDARGDVGLSAVELEYSLLQRGIERDVVPAATEMGFGVLAWSPLGRGVLTGKYRSSLPADSRGASSHLAGFVQPYLDGPSSGIVEAVVTAANGLGRAPLDVALAWLLERPGVSSAIVGARTPSQLRASLAASDLELPDAVHHALDDVSALSLGYPERW</sequence>
<dbReference type="AlphaFoldDB" id="A0A4Q1KU63"/>
<dbReference type="PANTHER" id="PTHR43364">
    <property type="entry name" value="NADH-SPECIFIC METHYLGLYOXAL REDUCTASE-RELATED"/>
    <property type="match status" value="1"/>
</dbReference>
<dbReference type="InterPro" id="IPR050523">
    <property type="entry name" value="AKR_Detox_Biosynth"/>
</dbReference>
<dbReference type="OrthoDB" id="9768793at2"/>
<evidence type="ECO:0000313" key="4">
    <source>
        <dbReference type="Proteomes" id="UP000289805"/>
    </source>
</evidence>
<dbReference type="SUPFAM" id="SSF51430">
    <property type="entry name" value="NAD(P)-linked oxidoreductase"/>
    <property type="match status" value="1"/>
</dbReference>
<dbReference type="Proteomes" id="UP000290517">
    <property type="component" value="Unassembled WGS sequence"/>
</dbReference>
<dbReference type="Pfam" id="PF00248">
    <property type="entry name" value="Aldo_ket_red"/>
    <property type="match status" value="1"/>
</dbReference>
<evidence type="ECO:0000313" key="5">
    <source>
        <dbReference type="Proteomes" id="UP000290517"/>
    </source>
</evidence>
<evidence type="ECO:0000259" key="1">
    <source>
        <dbReference type="Pfam" id="PF00248"/>
    </source>
</evidence>
<evidence type="ECO:0000313" key="2">
    <source>
        <dbReference type="EMBL" id="RXR23797.1"/>
    </source>
</evidence>
<dbReference type="Proteomes" id="UP000289805">
    <property type="component" value="Unassembled WGS sequence"/>
</dbReference>
<dbReference type="EMBL" id="SDJQ01000013">
    <property type="protein sequence ID" value="RXR33733.1"/>
    <property type="molecule type" value="Genomic_DNA"/>
</dbReference>
<dbReference type="PANTHER" id="PTHR43364:SF18">
    <property type="entry name" value="OXIDOREDUCTASE"/>
    <property type="match status" value="1"/>
</dbReference>
<dbReference type="Gene3D" id="3.20.20.100">
    <property type="entry name" value="NADP-dependent oxidoreductase domain"/>
    <property type="match status" value="1"/>
</dbReference>
<feature type="domain" description="NADP-dependent oxidoreductase" evidence="1">
    <location>
        <begin position="15"/>
        <end position="312"/>
    </location>
</feature>
<proteinExistence type="predicted"/>
<name>A0A4Q1KU63_9CELL</name>
<evidence type="ECO:0000313" key="3">
    <source>
        <dbReference type="EMBL" id="RXR33733.1"/>
    </source>
</evidence>
<dbReference type="RefSeq" id="WP_030152307.1">
    <property type="nucleotide sequence ID" value="NZ_JOFV01000013.1"/>
</dbReference>
<reference evidence="4 5" key="1">
    <citation type="submission" date="2019-01" db="EMBL/GenBank/DDBJ databases">
        <title>Oerskovia turbata Genome sequencing and assembly.</title>
        <authorList>
            <person name="Dou T."/>
        </authorList>
    </citation>
    <scope>NUCLEOTIDE SEQUENCE [LARGE SCALE GENOMIC DNA]</scope>
    <source>
        <strain evidence="3 4">JCM12123</strain>
        <strain evidence="2 5">JCM3160</strain>
    </source>
</reference>
<dbReference type="InterPro" id="IPR036812">
    <property type="entry name" value="NAD(P)_OxRdtase_dom_sf"/>
</dbReference>